<sequence>MSNIYVQYGFIAIVFMIAVWYIVKMIKDAIKGKKQCSKGCGCSSTIEPKDK</sequence>
<dbReference type="STRING" id="865938.Weevi_1120"/>
<protein>
    <recommendedName>
        <fullName evidence="4">Virus attachment protein p12 family protein</fullName>
    </recommendedName>
</protein>
<reference evidence="3" key="2">
    <citation type="journal article" date="2011" name="Stand. Genomic Sci.">
        <title>Complete genome sequence of Weeksella virosa type strain (9751T).</title>
        <authorList>
            <person name="Lang E."/>
            <person name="Teshima H."/>
            <person name="Lucas S."/>
            <person name="Lapidus A."/>
            <person name="Hammon N."/>
            <person name="Deshpande S."/>
            <person name="Nolan M."/>
            <person name="Cheng J."/>
            <person name="Pitluck S."/>
            <person name="Liolios K."/>
            <person name="Pagani I."/>
            <person name="Mikhailova N."/>
            <person name="Ivanova N."/>
            <person name="Mavromatis K."/>
            <person name="Pati A."/>
            <person name="Tapia R."/>
            <person name="Han C."/>
            <person name="Goodwin L."/>
            <person name="Chen A."/>
            <person name="Palaniappan K."/>
            <person name="Land M."/>
            <person name="Hauser L."/>
            <person name="Chang Y."/>
            <person name="Jeffries C."/>
            <person name="Brambilla E."/>
            <person name="Kopitz M."/>
            <person name="Rohde M."/>
            <person name="Goker M."/>
            <person name="Tindall B."/>
            <person name="Detter J."/>
            <person name="Woyke T."/>
            <person name="Bristow J."/>
            <person name="Eisen J."/>
            <person name="Markowitz V."/>
            <person name="Hugenholtz P."/>
            <person name="Klenk H."/>
            <person name="Kyrpides N."/>
        </authorList>
    </citation>
    <scope>NUCLEOTIDE SEQUENCE [LARGE SCALE GENOMIC DNA]</scope>
    <source>
        <strain evidence="3">ATCC 43766 / DSM 16922 / JCM 21250 / NBRC 16016 / NCTC 11634 / CL345/78</strain>
    </source>
</reference>
<dbReference type="Proteomes" id="UP000008641">
    <property type="component" value="Chromosome"/>
</dbReference>
<dbReference type="EMBL" id="CP002455">
    <property type="protein sequence ID" value="ADX67829.1"/>
    <property type="molecule type" value="Genomic_DNA"/>
</dbReference>
<dbReference type="HOGENOM" id="CLU_3105306_0_0_10"/>
<evidence type="ECO:0000313" key="3">
    <source>
        <dbReference type="Proteomes" id="UP000008641"/>
    </source>
</evidence>
<reference evidence="2 3" key="1">
    <citation type="journal article" date="2011" name="Stand. Genomic Sci.">
        <title>Complete genome sequence of Weeksella virosa type strain (9751).</title>
        <authorList>
            <person name="Lang E."/>
            <person name="Teshima H."/>
            <person name="Lucas S."/>
            <person name="Lapidus A."/>
            <person name="Hammon N."/>
            <person name="Deshpande S."/>
            <person name="Nolan M."/>
            <person name="Cheng J.F."/>
            <person name="Pitluck S."/>
            <person name="Liolios K."/>
            <person name="Pagani I."/>
            <person name="Mikhailova N."/>
            <person name="Ivanova N."/>
            <person name="Mavromatis K."/>
            <person name="Pati A."/>
            <person name="Tapia R."/>
            <person name="Han C."/>
            <person name="Goodwin L."/>
            <person name="Chen A."/>
            <person name="Palaniappan K."/>
            <person name="Land M."/>
            <person name="Hauser L."/>
            <person name="Chang Y.J."/>
            <person name="Jeffries C.D."/>
            <person name="Brambilla E.M."/>
            <person name="Kopitz M."/>
            <person name="Rohde M."/>
            <person name="Goker M."/>
            <person name="Tindall B.J."/>
            <person name="Detter J.C."/>
            <person name="Woyke T."/>
            <person name="Bristow J."/>
            <person name="Eisen J.A."/>
            <person name="Markowitz V."/>
            <person name="Hugenholtz P."/>
            <person name="Klenk H.P."/>
            <person name="Kyrpides N.C."/>
        </authorList>
    </citation>
    <scope>NUCLEOTIDE SEQUENCE [LARGE SCALE GENOMIC DNA]</scope>
    <source>
        <strain evidence="3">ATCC 43766 / DSM 16922 / JCM 21250 / NBRC 16016 / NCTC 11634 / CL345/78</strain>
    </source>
</reference>
<evidence type="ECO:0000313" key="2">
    <source>
        <dbReference type="EMBL" id="ADX67829.1"/>
    </source>
</evidence>
<gene>
    <name evidence="2" type="ordered locus">Weevi_1120</name>
</gene>
<keyword evidence="1" id="KW-1133">Transmembrane helix</keyword>
<name>F0P2J0_WEEVC</name>
<evidence type="ECO:0000256" key="1">
    <source>
        <dbReference type="SAM" id="Phobius"/>
    </source>
</evidence>
<keyword evidence="1" id="KW-0812">Transmembrane</keyword>
<proteinExistence type="predicted"/>
<dbReference type="Pfam" id="PF12669">
    <property type="entry name" value="FeoB_associated"/>
    <property type="match status" value="1"/>
</dbReference>
<evidence type="ECO:0008006" key="4">
    <source>
        <dbReference type="Google" id="ProtNLM"/>
    </source>
</evidence>
<dbReference type="AlphaFoldDB" id="F0P2J0"/>
<accession>F0P2J0</accession>
<dbReference type="RefSeq" id="WP_013598219.1">
    <property type="nucleotide sequence ID" value="NC_015144.1"/>
</dbReference>
<dbReference type="OrthoDB" id="1454664at2"/>
<organism evidence="2 3">
    <name type="scientific">Weeksella virosa (strain ATCC 43766 / DSM 16922 / JCM 21250 / CCUG 30538 / CDC 9751 / IAM 14551 / NBRC 16016 / NCTC 11634 / CL345/78)</name>
    <dbReference type="NCBI Taxonomy" id="865938"/>
    <lineage>
        <taxon>Bacteria</taxon>
        <taxon>Pseudomonadati</taxon>
        <taxon>Bacteroidota</taxon>
        <taxon>Flavobacteriia</taxon>
        <taxon>Flavobacteriales</taxon>
        <taxon>Weeksellaceae</taxon>
        <taxon>Weeksella</taxon>
    </lineage>
</organism>
<keyword evidence="1" id="KW-0472">Membrane</keyword>
<keyword evidence="3" id="KW-1185">Reference proteome</keyword>
<feature type="transmembrane region" description="Helical" evidence="1">
    <location>
        <begin position="6"/>
        <end position="23"/>
    </location>
</feature>
<dbReference type="KEGG" id="wvi:Weevi_1120"/>